<name>A0AA88WGE0_9ASTE</name>
<dbReference type="GO" id="GO:0003972">
    <property type="term" value="F:RNA ligase (ATP) activity"/>
    <property type="evidence" value="ECO:0007669"/>
    <property type="project" value="InterPro"/>
</dbReference>
<dbReference type="EMBL" id="JAVXUP010000465">
    <property type="protein sequence ID" value="KAK3027341.1"/>
    <property type="molecule type" value="Genomic_DNA"/>
</dbReference>
<dbReference type="AlphaFoldDB" id="A0AA88WGE0"/>
<keyword evidence="3" id="KW-1185">Reference proteome</keyword>
<dbReference type="PANTHER" id="PTHR35460:SF1">
    <property type="entry name" value="TRNA LIGASE 1"/>
    <property type="match status" value="1"/>
</dbReference>
<organism evidence="2 3">
    <name type="scientific">Escallonia herrerae</name>
    <dbReference type="NCBI Taxonomy" id="1293975"/>
    <lineage>
        <taxon>Eukaryota</taxon>
        <taxon>Viridiplantae</taxon>
        <taxon>Streptophyta</taxon>
        <taxon>Embryophyta</taxon>
        <taxon>Tracheophyta</taxon>
        <taxon>Spermatophyta</taxon>
        <taxon>Magnoliopsida</taxon>
        <taxon>eudicotyledons</taxon>
        <taxon>Gunneridae</taxon>
        <taxon>Pentapetalae</taxon>
        <taxon>asterids</taxon>
        <taxon>campanulids</taxon>
        <taxon>Escalloniales</taxon>
        <taxon>Escalloniaceae</taxon>
        <taxon>Escallonia</taxon>
    </lineage>
</organism>
<protein>
    <submittedName>
        <fullName evidence="2">Uncharacterized protein</fullName>
    </submittedName>
</protein>
<evidence type="ECO:0000313" key="2">
    <source>
        <dbReference type="EMBL" id="KAK3027341.1"/>
    </source>
</evidence>
<sequence length="214" mass="23532">GEMNIKNKCGKRSKVTRSHTGYLHLRKVGLHWLKKLSPRELICLSTAESSRSSNTSAASMKFGTAGSANHHPAHEQKAIWKQKSYGTTGAKEVEVGKATISQTEVGNIRNGTQIVSEGKKSSDLSKLFKGKILANFAVDNSTYSLAQIRAKFYPKFENKKSDQEVRTRMIETVSKGLATMEFSLEHSGSLFMYVGHAGGAYAKNSYGNMYAQDT</sequence>
<accession>A0AA88WGE0</accession>
<dbReference type="InterPro" id="IPR038837">
    <property type="entry name" value="tRNA_ligase_1"/>
</dbReference>
<dbReference type="PANTHER" id="PTHR35460">
    <property type="entry name" value="TRNA LIGASE 1"/>
    <property type="match status" value="1"/>
</dbReference>
<dbReference type="Proteomes" id="UP001188597">
    <property type="component" value="Unassembled WGS sequence"/>
</dbReference>
<comment type="caution">
    <text evidence="2">The sequence shown here is derived from an EMBL/GenBank/DDBJ whole genome shotgun (WGS) entry which is preliminary data.</text>
</comment>
<feature type="region of interest" description="Disordered" evidence="1">
    <location>
        <begin position="54"/>
        <end position="76"/>
    </location>
</feature>
<feature type="non-terminal residue" evidence="2">
    <location>
        <position position="1"/>
    </location>
</feature>
<gene>
    <name evidence="2" type="ORF">RJ639_041582</name>
</gene>
<proteinExistence type="predicted"/>
<dbReference type="GO" id="GO:0006388">
    <property type="term" value="P:tRNA splicing, via endonucleolytic cleavage and ligation"/>
    <property type="evidence" value="ECO:0007669"/>
    <property type="project" value="InterPro"/>
</dbReference>
<reference evidence="2" key="1">
    <citation type="submission" date="2022-12" db="EMBL/GenBank/DDBJ databases">
        <title>Draft genome assemblies for two species of Escallonia (Escalloniales).</title>
        <authorList>
            <person name="Chanderbali A."/>
            <person name="Dervinis C."/>
            <person name="Anghel I."/>
            <person name="Soltis D."/>
            <person name="Soltis P."/>
            <person name="Zapata F."/>
        </authorList>
    </citation>
    <scope>NUCLEOTIDE SEQUENCE</scope>
    <source>
        <strain evidence="2">UCBG64.0493</strain>
        <tissue evidence="2">Leaf</tissue>
    </source>
</reference>
<evidence type="ECO:0000256" key="1">
    <source>
        <dbReference type="SAM" id="MobiDB-lite"/>
    </source>
</evidence>
<evidence type="ECO:0000313" key="3">
    <source>
        <dbReference type="Proteomes" id="UP001188597"/>
    </source>
</evidence>